<comment type="caution">
    <text evidence="1">The sequence shown here is derived from an EMBL/GenBank/DDBJ whole genome shotgun (WGS) entry which is preliminary data.</text>
</comment>
<proteinExistence type="predicted"/>
<protein>
    <submittedName>
        <fullName evidence="1">Uncharacterized protein</fullName>
    </submittedName>
</protein>
<organism evidence="1 2">
    <name type="scientific">Sphingomonas oligophenolica</name>
    <dbReference type="NCBI Taxonomy" id="301154"/>
    <lineage>
        <taxon>Bacteria</taxon>
        <taxon>Pseudomonadati</taxon>
        <taxon>Pseudomonadota</taxon>
        <taxon>Alphaproteobacteria</taxon>
        <taxon>Sphingomonadales</taxon>
        <taxon>Sphingomonadaceae</taxon>
        <taxon>Sphingomonas</taxon>
    </lineage>
</organism>
<keyword evidence="2" id="KW-1185">Reference proteome</keyword>
<name>A0ABU9XWY9_9SPHN</name>
<evidence type="ECO:0000313" key="1">
    <source>
        <dbReference type="EMBL" id="MEN2788057.1"/>
    </source>
</evidence>
<reference evidence="1 2" key="1">
    <citation type="submission" date="2024-05" db="EMBL/GenBank/DDBJ databases">
        <authorList>
            <person name="Liu Q."/>
            <person name="Xin Y.-H."/>
        </authorList>
    </citation>
    <scope>NUCLEOTIDE SEQUENCE [LARGE SCALE GENOMIC DNA]</scope>
    <source>
        <strain evidence="1 2">CGMCC 1.10181</strain>
    </source>
</reference>
<accession>A0ABU9XWY9</accession>
<dbReference type="RefSeq" id="WP_343887629.1">
    <property type="nucleotide sequence ID" value="NZ_BAAAEH010000005.1"/>
</dbReference>
<sequence length="68" mass="7160">MHGQGSMRVAAGMALSRTTFLPPSAVSLARGGRDQRLHMVLADADTRQRDITEIRGTLPENGGSTAAP</sequence>
<dbReference type="EMBL" id="JBDIME010000001">
    <property type="protein sequence ID" value="MEN2788057.1"/>
    <property type="molecule type" value="Genomic_DNA"/>
</dbReference>
<gene>
    <name evidence="1" type="ORF">ABC974_00310</name>
</gene>
<dbReference type="Proteomes" id="UP001419910">
    <property type="component" value="Unassembled WGS sequence"/>
</dbReference>
<evidence type="ECO:0000313" key="2">
    <source>
        <dbReference type="Proteomes" id="UP001419910"/>
    </source>
</evidence>